<evidence type="ECO:0000313" key="4">
    <source>
        <dbReference type="Proteomes" id="UP000567885"/>
    </source>
</evidence>
<gene>
    <name evidence="3" type="ORF">FHETE_2084</name>
</gene>
<keyword evidence="4" id="KW-1185">Reference proteome</keyword>
<comment type="caution">
    <text evidence="3">The sequence shown here is derived from an EMBL/GenBank/DDBJ whole genome shotgun (WGS) entry which is preliminary data.</text>
</comment>
<feature type="compositionally biased region" description="Low complexity" evidence="1">
    <location>
        <begin position="211"/>
        <end position="241"/>
    </location>
</feature>
<feature type="chain" id="PRO_5034064110" evidence="2">
    <location>
        <begin position="22"/>
        <end position="264"/>
    </location>
</feature>
<name>A0A8H5TW65_FUSHE</name>
<feature type="region of interest" description="Disordered" evidence="1">
    <location>
        <begin position="197"/>
        <end position="241"/>
    </location>
</feature>
<proteinExistence type="predicted"/>
<reference evidence="3 4" key="1">
    <citation type="submission" date="2020-05" db="EMBL/GenBank/DDBJ databases">
        <title>Identification and distribution of gene clusters putatively required for synthesis of sphingolipid metabolism inhibitors in phylogenetically diverse species of the filamentous fungus Fusarium.</title>
        <authorList>
            <person name="Kim H.-S."/>
            <person name="Busman M."/>
            <person name="Brown D.W."/>
            <person name="Divon H."/>
            <person name="Uhlig S."/>
            <person name="Proctor R.H."/>
        </authorList>
    </citation>
    <scope>NUCLEOTIDE SEQUENCE [LARGE SCALE GENOMIC DNA]</scope>
    <source>
        <strain evidence="3 4">NRRL 20693</strain>
    </source>
</reference>
<feature type="signal peptide" evidence="2">
    <location>
        <begin position="1"/>
        <end position="21"/>
    </location>
</feature>
<dbReference type="OrthoDB" id="5041158at2759"/>
<evidence type="ECO:0000313" key="3">
    <source>
        <dbReference type="EMBL" id="KAF5676588.1"/>
    </source>
</evidence>
<accession>A0A8H5TW65</accession>
<evidence type="ECO:0000256" key="1">
    <source>
        <dbReference type="SAM" id="MobiDB-lite"/>
    </source>
</evidence>
<evidence type="ECO:0000256" key="2">
    <source>
        <dbReference type="SAM" id="SignalP"/>
    </source>
</evidence>
<dbReference type="AlphaFoldDB" id="A0A8H5TW65"/>
<organism evidence="3 4">
    <name type="scientific">Fusarium heterosporum</name>
    <dbReference type="NCBI Taxonomy" id="42747"/>
    <lineage>
        <taxon>Eukaryota</taxon>
        <taxon>Fungi</taxon>
        <taxon>Dikarya</taxon>
        <taxon>Ascomycota</taxon>
        <taxon>Pezizomycotina</taxon>
        <taxon>Sordariomycetes</taxon>
        <taxon>Hypocreomycetidae</taxon>
        <taxon>Hypocreales</taxon>
        <taxon>Nectriaceae</taxon>
        <taxon>Fusarium</taxon>
        <taxon>Fusarium heterosporum species complex</taxon>
    </lineage>
</organism>
<dbReference type="EMBL" id="JAAGWQ010000032">
    <property type="protein sequence ID" value="KAF5676588.1"/>
    <property type="molecule type" value="Genomic_DNA"/>
</dbReference>
<dbReference type="Proteomes" id="UP000567885">
    <property type="component" value="Unassembled WGS sequence"/>
</dbReference>
<keyword evidence="2" id="KW-0732">Signal</keyword>
<protein>
    <submittedName>
        <fullName evidence="3">Uncharacterized protein</fullName>
    </submittedName>
</protein>
<sequence>MHFSTFVFTFGLHLSANAIRAFDKDQAKEYFKDDQGCIKAMTIDIKCNREVAELNKTGWQSSLEDDEDNVITDSICSKTCHQSLQQWAATVEKDCKEMAQEAIRMTNGWEQLCDKDIAGRYCNGDWQAVIDMFPDTDDDWSLEYLCEPCYVRRLWMFDVSSYSPAQGHFLDQRDRVMKGCPEILKAEVPEAVVEGEAYEKVPQTTSSGDKTTASSESIATPTTTSSSQSTTTVVPTESSATDKLGQGHMFSYWFLMFILGMNAF</sequence>